<sequence length="162" mass="18221">MNLIRTQQRPVMWAIDVFLTLLAWAGLIILLVRGLVPMLDSHGGPRVEAPIFAALDTLQIYLWIAVFNAVVLIGWARYQQRRGKRFAQRRSAAKALSDQRLSDSFSLGEGDLEQLRRPGVLVIHNDHEGGVQEVTAHVSRHVERPGLKLVAEQERIKEASGR</sequence>
<keyword evidence="1" id="KW-1133">Transmembrane helix</keyword>
<evidence type="ECO:0000313" key="3">
    <source>
        <dbReference type="Proteomes" id="UP000531950"/>
    </source>
</evidence>
<dbReference type="NCBIfam" id="TIGR03940">
    <property type="entry name" value="PGA_PgaD"/>
    <property type="match status" value="1"/>
</dbReference>
<name>A0A7Y8EIC6_9PSED</name>
<proteinExistence type="predicted"/>
<dbReference type="GO" id="GO:0043709">
    <property type="term" value="P:cell adhesion involved in single-species biofilm formation"/>
    <property type="evidence" value="ECO:0007669"/>
    <property type="project" value="InterPro"/>
</dbReference>
<evidence type="ECO:0000256" key="1">
    <source>
        <dbReference type="SAM" id="Phobius"/>
    </source>
</evidence>
<dbReference type="RefSeq" id="WP_177078925.1">
    <property type="nucleotide sequence ID" value="NZ_JACARG010000042.1"/>
</dbReference>
<accession>A0A7Y8EIC6</accession>
<keyword evidence="1" id="KW-0472">Membrane</keyword>
<feature type="transmembrane region" description="Helical" evidence="1">
    <location>
        <begin position="60"/>
        <end position="78"/>
    </location>
</feature>
<evidence type="ECO:0000313" key="2">
    <source>
        <dbReference type="EMBL" id="NWE15253.1"/>
    </source>
</evidence>
<organism evidence="2 3">
    <name type="scientific">Pseudomonas yamanorum</name>
    <dbReference type="NCBI Taxonomy" id="515393"/>
    <lineage>
        <taxon>Bacteria</taxon>
        <taxon>Pseudomonadati</taxon>
        <taxon>Pseudomonadota</taxon>
        <taxon>Gammaproteobacteria</taxon>
        <taxon>Pseudomonadales</taxon>
        <taxon>Pseudomonadaceae</taxon>
        <taxon>Pseudomonas</taxon>
    </lineage>
</organism>
<comment type="caution">
    <text evidence="2">The sequence shown here is derived from an EMBL/GenBank/DDBJ whole genome shotgun (WGS) entry which is preliminary data.</text>
</comment>
<dbReference type="EMBL" id="JACARG010000042">
    <property type="protein sequence ID" value="NWE15253.1"/>
    <property type="molecule type" value="Genomic_DNA"/>
</dbReference>
<keyword evidence="1" id="KW-0812">Transmembrane</keyword>
<feature type="transmembrane region" description="Helical" evidence="1">
    <location>
        <begin position="12"/>
        <end position="36"/>
    </location>
</feature>
<dbReference type="Pfam" id="PF13994">
    <property type="entry name" value="PgaD"/>
    <property type="match status" value="1"/>
</dbReference>
<dbReference type="AlphaFoldDB" id="A0A7Y8EIC6"/>
<dbReference type="Proteomes" id="UP000531950">
    <property type="component" value="Unassembled WGS sequence"/>
</dbReference>
<protein>
    <submittedName>
        <fullName evidence="2">Poly-beta-1,6-N-acetyl-D-glucosamine biosynthesis protein PgaD</fullName>
    </submittedName>
</protein>
<reference evidence="2 3" key="1">
    <citation type="submission" date="2020-04" db="EMBL/GenBank/DDBJ databases">
        <title>Molecular characterization of pseudomonads from Agaricus bisporus reveal novel blotch 2 pathogens in Western Europe.</title>
        <authorList>
            <person name="Taparia T."/>
            <person name="Krijger M."/>
            <person name="Haynes E."/>
            <person name="Elpinstone J.G."/>
            <person name="Noble R."/>
            <person name="Van Der Wolf J."/>
        </authorList>
    </citation>
    <scope>NUCLEOTIDE SEQUENCE [LARGE SCALE GENOMIC DNA]</scope>
    <source>
        <strain evidence="2 3">IPO3782</strain>
    </source>
</reference>
<gene>
    <name evidence="2" type="primary">pgaD</name>
    <name evidence="2" type="ORF">HX822_20115</name>
</gene>
<dbReference type="InterPro" id="IPR023829">
    <property type="entry name" value="PGA_PgaD"/>
</dbReference>